<keyword evidence="2" id="KW-1185">Reference proteome</keyword>
<protein>
    <submittedName>
        <fullName evidence="1">Uncharacterized protein</fullName>
    </submittedName>
</protein>
<dbReference type="RefSeq" id="XP_024580781.1">
    <property type="nucleotide sequence ID" value="XM_024730511.1"/>
</dbReference>
<dbReference type="EMBL" id="CCYD01001204">
    <property type="protein sequence ID" value="CEG44412.1"/>
    <property type="molecule type" value="Genomic_DNA"/>
</dbReference>
<dbReference type="AlphaFoldDB" id="A0A0P1AT73"/>
<evidence type="ECO:0000313" key="1">
    <source>
        <dbReference type="EMBL" id="CEG44412.1"/>
    </source>
</evidence>
<reference evidence="2" key="1">
    <citation type="submission" date="2014-09" db="EMBL/GenBank/DDBJ databases">
        <authorList>
            <person name="Sharma Rahul"/>
            <person name="Thines Marco"/>
        </authorList>
    </citation>
    <scope>NUCLEOTIDE SEQUENCE [LARGE SCALE GENOMIC DNA]</scope>
</reference>
<dbReference type="Proteomes" id="UP000054928">
    <property type="component" value="Unassembled WGS sequence"/>
</dbReference>
<evidence type="ECO:0000313" key="2">
    <source>
        <dbReference type="Proteomes" id="UP000054928"/>
    </source>
</evidence>
<sequence>MLEAKVEHSSQCTSDRFGTIECIGEAGEAKHVSFCLSIPKSMATDDMELQMQ</sequence>
<name>A0A0P1AT73_PLAHL</name>
<proteinExistence type="predicted"/>
<accession>A0A0P1AT73</accession>
<organism evidence="1 2">
    <name type="scientific">Plasmopara halstedii</name>
    <name type="common">Downy mildew of sunflower</name>
    <dbReference type="NCBI Taxonomy" id="4781"/>
    <lineage>
        <taxon>Eukaryota</taxon>
        <taxon>Sar</taxon>
        <taxon>Stramenopiles</taxon>
        <taxon>Oomycota</taxon>
        <taxon>Peronosporomycetes</taxon>
        <taxon>Peronosporales</taxon>
        <taxon>Peronosporaceae</taxon>
        <taxon>Plasmopara</taxon>
    </lineage>
</organism>
<dbReference type="GeneID" id="36395835"/>